<accession>A0A432WWV2</accession>
<dbReference type="EC" id="3.6.1.8" evidence="3"/>
<dbReference type="GO" id="GO:0046052">
    <property type="term" value="P:UTP catabolic process"/>
    <property type="evidence" value="ECO:0007669"/>
    <property type="project" value="TreeGrafter"/>
</dbReference>
<dbReference type="InterPro" id="IPR048011">
    <property type="entry name" value="NTP-PPase_MazG-like_C"/>
</dbReference>
<dbReference type="PANTHER" id="PTHR30522">
    <property type="entry name" value="NUCLEOSIDE TRIPHOSPHATE PYROPHOSPHOHYDROLASE"/>
    <property type="match status" value="1"/>
</dbReference>
<dbReference type="CDD" id="cd11529">
    <property type="entry name" value="NTP-PPase_MazG_Cterm"/>
    <property type="match status" value="1"/>
</dbReference>
<comment type="similarity">
    <text evidence="2">Belongs to the nucleoside triphosphate pyrophosphohydrolase family.</text>
</comment>
<comment type="caution">
    <text evidence="6">The sequence shown here is derived from an EMBL/GenBank/DDBJ whole genome shotgun (WGS) entry which is preliminary data.</text>
</comment>
<evidence type="ECO:0000256" key="3">
    <source>
        <dbReference type="ARBA" id="ARBA00066372"/>
    </source>
</evidence>
<dbReference type="EMBL" id="PIPP01000001">
    <property type="protein sequence ID" value="RUO38236.1"/>
    <property type="molecule type" value="Genomic_DNA"/>
</dbReference>
<dbReference type="FunFam" id="1.10.287.1080:FF:000001">
    <property type="entry name" value="Nucleoside triphosphate pyrophosphohydrolase"/>
    <property type="match status" value="1"/>
</dbReference>
<dbReference type="Proteomes" id="UP000286934">
    <property type="component" value="Unassembled WGS sequence"/>
</dbReference>
<dbReference type="GO" id="GO:0046061">
    <property type="term" value="P:dATP catabolic process"/>
    <property type="evidence" value="ECO:0007669"/>
    <property type="project" value="TreeGrafter"/>
</dbReference>
<dbReference type="GO" id="GO:0006950">
    <property type="term" value="P:response to stress"/>
    <property type="evidence" value="ECO:0007669"/>
    <property type="project" value="UniProtKB-ARBA"/>
</dbReference>
<evidence type="ECO:0000259" key="5">
    <source>
        <dbReference type="Pfam" id="PF03819"/>
    </source>
</evidence>
<name>A0A432WWV2_9GAMM</name>
<dbReference type="SUPFAM" id="SSF101386">
    <property type="entry name" value="all-alpha NTP pyrophosphatases"/>
    <property type="match status" value="2"/>
</dbReference>
<dbReference type="NCBIfam" id="TIGR00444">
    <property type="entry name" value="mazG"/>
    <property type="match status" value="1"/>
</dbReference>
<comment type="catalytic activity">
    <reaction evidence="1">
        <text>ATP + H2O = AMP + diphosphate + H(+)</text>
        <dbReference type="Rhea" id="RHEA:14245"/>
        <dbReference type="ChEBI" id="CHEBI:15377"/>
        <dbReference type="ChEBI" id="CHEBI:15378"/>
        <dbReference type="ChEBI" id="CHEBI:30616"/>
        <dbReference type="ChEBI" id="CHEBI:33019"/>
        <dbReference type="ChEBI" id="CHEBI:456215"/>
        <dbReference type="EC" id="3.6.1.8"/>
    </reaction>
</comment>
<dbReference type="FunFam" id="1.10.287.1080:FF:000003">
    <property type="entry name" value="Nucleoside triphosphate pyrophosphohydrolase"/>
    <property type="match status" value="1"/>
</dbReference>
<gene>
    <name evidence="6" type="ORF">CWE13_00880</name>
</gene>
<dbReference type="Gene3D" id="1.10.287.1080">
    <property type="entry name" value="MazG-like"/>
    <property type="match status" value="2"/>
</dbReference>
<keyword evidence="6" id="KW-0378">Hydrolase</keyword>
<dbReference type="NCBIfam" id="NF007113">
    <property type="entry name" value="PRK09562.1"/>
    <property type="match status" value="1"/>
</dbReference>
<dbReference type="PANTHER" id="PTHR30522:SF0">
    <property type="entry name" value="NUCLEOSIDE TRIPHOSPHATE PYROPHOSPHOHYDROLASE"/>
    <property type="match status" value="1"/>
</dbReference>
<protein>
    <recommendedName>
        <fullName evidence="4">Nucleoside triphosphate pyrophosphohydrolase</fullName>
        <ecNumber evidence="3">3.6.1.8</ecNumber>
    </recommendedName>
</protein>
<dbReference type="InterPro" id="IPR004518">
    <property type="entry name" value="MazG-like_dom"/>
</dbReference>
<dbReference type="GO" id="GO:0046076">
    <property type="term" value="P:dTTP catabolic process"/>
    <property type="evidence" value="ECO:0007669"/>
    <property type="project" value="TreeGrafter"/>
</dbReference>
<keyword evidence="7" id="KW-1185">Reference proteome</keyword>
<evidence type="ECO:0000256" key="4">
    <source>
        <dbReference type="ARBA" id="ARBA00074799"/>
    </source>
</evidence>
<dbReference type="GO" id="GO:0046081">
    <property type="term" value="P:dUTP catabolic process"/>
    <property type="evidence" value="ECO:0007669"/>
    <property type="project" value="TreeGrafter"/>
</dbReference>
<dbReference type="GO" id="GO:0047693">
    <property type="term" value="F:ATP diphosphatase activity"/>
    <property type="evidence" value="ECO:0007669"/>
    <property type="project" value="UniProtKB-EC"/>
</dbReference>
<dbReference type="AlphaFoldDB" id="A0A432WWV2"/>
<evidence type="ECO:0000313" key="7">
    <source>
        <dbReference type="Proteomes" id="UP000286934"/>
    </source>
</evidence>
<organism evidence="6 7">
    <name type="scientific">Aliidiomarina shirensis</name>
    <dbReference type="NCBI Taxonomy" id="1048642"/>
    <lineage>
        <taxon>Bacteria</taxon>
        <taxon>Pseudomonadati</taxon>
        <taxon>Pseudomonadota</taxon>
        <taxon>Gammaproteobacteria</taxon>
        <taxon>Alteromonadales</taxon>
        <taxon>Idiomarinaceae</taxon>
        <taxon>Aliidiomarina</taxon>
    </lineage>
</organism>
<evidence type="ECO:0000313" key="6">
    <source>
        <dbReference type="EMBL" id="RUO38236.1"/>
    </source>
</evidence>
<dbReference type="InterPro" id="IPR048015">
    <property type="entry name" value="NTP-PPase_MazG-like_N"/>
</dbReference>
<evidence type="ECO:0000256" key="2">
    <source>
        <dbReference type="ARBA" id="ARBA00061115"/>
    </source>
</evidence>
<evidence type="ECO:0000256" key="1">
    <source>
        <dbReference type="ARBA" id="ARBA00052141"/>
    </source>
</evidence>
<dbReference type="GO" id="GO:0006203">
    <property type="term" value="P:dGTP catabolic process"/>
    <property type="evidence" value="ECO:0007669"/>
    <property type="project" value="TreeGrafter"/>
</dbReference>
<sequence>MKNNGADLTQVNRLLDIMAALRNPEGGCPWDLKQTMETLIPYTIEEAYEVAAAITEGNKDDIRDELGDLMFQVVFYAQLAKEQGDFDFDGIAEAVADKLVRRHPHVFADGAVTDSEDVKRQWEQIKKQERADKAVDSSVFADIPTNLPAILQAMKIQKRCSAVGFDWDKPEQVLAKITEETEEVAGELAASQRDQEKVQEEIGDLLFATVNLARHCKVNPETALRQANLKFMRRFREVEKLADARKLPLDTAGLARLEALWQEAKQILQEPAK</sequence>
<dbReference type="GO" id="GO:0046047">
    <property type="term" value="P:TTP catabolic process"/>
    <property type="evidence" value="ECO:0007669"/>
    <property type="project" value="TreeGrafter"/>
</dbReference>
<dbReference type="CDD" id="cd11528">
    <property type="entry name" value="NTP-PPase_MazG_Nterm"/>
    <property type="match status" value="1"/>
</dbReference>
<proteinExistence type="inferred from homology"/>
<feature type="domain" description="NTP pyrophosphohydrolase MazG-like" evidence="5">
    <location>
        <begin position="170"/>
        <end position="234"/>
    </location>
</feature>
<reference evidence="7" key="1">
    <citation type="journal article" date="2018" name="Front. Microbiol.">
        <title>Genome-Based Analysis Reveals the Taxonomy and Diversity of the Family Idiomarinaceae.</title>
        <authorList>
            <person name="Liu Y."/>
            <person name="Lai Q."/>
            <person name="Shao Z."/>
        </authorList>
    </citation>
    <scope>NUCLEOTIDE SEQUENCE [LARGE SCALE GENOMIC DNA]</scope>
    <source>
        <strain evidence="7">AIS</strain>
    </source>
</reference>
<dbReference type="Pfam" id="PF03819">
    <property type="entry name" value="MazG"/>
    <property type="match status" value="2"/>
</dbReference>
<dbReference type="OrthoDB" id="9808939at2"/>
<dbReference type="InterPro" id="IPR011551">
    <property type="entry name" value="NTP_PyrPHydrolase_MazG"/>
</dbReference>
<dbReference type="RefSeq" id="WP_126805457.1">
    <property type="nucleotide sequence ID" value="NZ_PIPP01000001.1"/>
</dbReference>
<feature type="domain" description="NTP pyrophosphohydrolase MazG-like" evidence="5">
    <location>
        <begin position="34"/>
        <end position="107"/>
    </location>
</feature>